<gene>
    <name evidence="1" type="ORF">Tco_0702806</name>
</gene>
<accession>A0ABQ4XY49</accession>
<protein>
    <submittedName>
        <fullName evidence="1">Uncharacterized protein</fullName>
    </submittedName>
</protein>
<reference evidence="1" key="1">
    <citation type="journal article" date="2022" name="Int. J. Mol. Sci.">
        <title>Draft Genome of Tanacetum Coccineum: Genomic Comparison of Closely Related Tanacetum-Family Plants.</title>
        <authorList>
            <person name="Yamashiro T."/>
            <person name="Shiraishi A."/>
            <person name="Nakayama K."/>
            <person name="Satake H."/>
        </authorList>
    </citation>
    <scope>NUCLEOTIDE SEQUENCE</scope>
</reference>
<sequence>MSLSILIYSPFHRGHCPSPSGKTLFAGSDVAYWHLIQNEAYRLEPFLSGVTSRTDSSVSHSESLPMLAVMSKSLAVKALVLFLEFWKKFEGVVGSKLFGDLIALVSSVDALGRVEEIACMMVAFDPLRNVSTACDMRLAMSFLCLIIVTNLDHSELKL</sequence>
<proteinExistence type="predicted"/>
<evidence type="ECO:0000313" key="2">
    <source>
        <dbReference type="Proteomes" id="UP001151760"/>
    </source>
</evidence>
<keyword evidence="2" id="KW-1185">Reference proteome</keyword>
<name>A0ABQ4XY49_9ASTR</name>
<evidence type="ECO:0000313" key="1">
    <source>
        <dbReference type="EMBL" id="GJS69965.1"/>
    </source>
</evidence>
<organism evidence="1 2">
    <name type="scientific">Tanacetum coccineum</name>
    <dbReference type="NCBI Taxonomy" id="301880"/>
    <lineage>
        <taxon>Eukaryota</taxon>
        <taxon>Viridiplantae</taxon>
        <taxon>Streptophyta</taxon>
        <taxon>Embryophyta</taxon>
        <taxon>Tracheophyta</taxon>
        <taxon>Spermatophyta</taxon>
        <taxon>Magnoliopsida</taxon>
        <taxon>eudicotyledons</taxon>
        <taxon>Gunneridae</taxon>
        <taxon>Pentapetalae</taxon>
        <taxon>asterids</taxon>
        <taxon>campanulids</taxon>
        <taxon>Asterales</taxon>
        <taxon>Asteraceae</taxon>
        <taxon>Asteroideae</taxon>
        <taxon>Anthemideae</taxon>
        <taxon>Anthemidinae</taxon>
        <taxon>Tanacetum</taxon>
    </lineage>
</organism>
<comment type="caution">
    <text evidence="1">The sequence shown here is derived from an EMBL/GenBank/DDBJ whole genome shotgun (WGS) entry which is preliminary data.</text>
</comment>
<dbReference type="EMBL" id="BQNB010009900">
    <property type="protein sequence ID" value="GJS69965.1"/>
    <property type="molecule type" value="Genomic_DNA"/>
</dbReference>
<reference evidence="1" key="2">
    <citation type="submission" date="2022-01" db="EMBL/GenBank/DDBJ databases">
        <authorList>
            <person name="Yamashiro T."/>
            <person name="Shiraishi A."/>
            <person name="Satake H."/>
            <person name="Nakayama K."/>
        </authorList>
    </citation>
    <scope>NUCLEOTIDE SEQUENCE</scope>
</reference>
<dbReference type="Proteomes" id="UP001151760">
    <property type="component" value="Unassembled WGS sequence"/>
</dbReference>